<accession>A0A1D7TKT3</accession>
<sequence length="140" mass="16685">MQQENLDIIMYEYDYGLIYLKYVNHKTADKEDWYIDPIKELNLSKKIDDELVKLGEIYGNILNMEEPDPQYIVGFRSIEEVKYYFYYTLYVATLLSSEYKQGKVFLHGKGNVLCSIEEYIKHLSTLTDEDLKVWLRADLQ</sequence>
<gene>
    <name evidence="1" type="ORF">SHALO_1825</name>
</gene>
<protein>
    <submittedName>
        <fullName evidence="1">Uncharacterized protein</fullName>
    </submittedName>
</protein>
<evidence type="ECO:0000313" key="1">
    <source>
        <dbReference type="EMBL" id="AOO65596.1"/>
    </source>
</evidence>
<organism evidence="1 2">
    <name type="scientific">Sulfurospirillum halorespirans DSM 13726</name>
    <dbReference type="NCBI Taxonomy" id="1193502"/>
    <lineage>
        <taxon>Bacteria</taxon>
        <taxon>Pseudomonadati</taxon>
        <taxon>Campylobacterota</taxon>
        <taxon>Epsilonproteobacteria</taxon>
        <taxon>Campylobacterales</taxon>
        <taxon>Sulfurospirillaceae</taxon>
        <taxon>Sulfurospirillum</taxon>
    </lineage>
</organism>
<dbReference type="KEGG" id="shal:SHALO_1825"/>
<keyword evidence="2" id="KW-1185">Reference proteome</keyword>
<reference evidence="2" key="1">
    <citation type="submission" date="2016-08" db="EMBL/GenBank/DDBJ databases">
        <title>Complete genome sequence of the organohalide-respiring Epsilonproteobacterium Sulfurospirillum halorespirans.</title>
        <authorList>
            <person name="Goris T."/>
            <person name="Zimmermann J."/>
            <person name="Schenz B."/>
            <person name="Lemos M."/>
            <person name="Hackermueller J."/>
            <person name="Diekert G."/>
        </authorList>
    </citation>
    <scope>NUCLEOTIDE SEQUENCE [LARGE SCALE GENOMIC DNA]</scope>
    <source>
        <strain>DSM 13726</strain>
        <strain evidence="2">PCE-M2</strain>
    </source>
</reference>
<name>A0A1D7TKT3_9BACT</name>
<evidence type="ECO:0000313" key="2">
    <source>
        <dbReference type="Proteomes" id="UP000094609"/>
    </source>
</evidence>
<dbReference type="AlphaFoldDB" id="A0A1D7TKT3"/>
<dbReference type="EMBL" id="CP017111">
    <property type="protein sequence ID" value="AOO65596.1"/>
    <property type="molecule type" value="Genomic_DNA"/>
</dbReference>
<dbReference type="STRING" id="1193502.SHALO_1825"/>
<proteinExistence type="predicted"/>
<dbReference type="RefSeq" id="WP_069478258.1">
    <property type="nucleotide sequence ID" value="NZ_CP017111.1"/>
</dbReference>
<dbReference type="Proteomes" id="UP000094609">
    <property type="component" value="Chromosome"/>
</dbReference>